<keyword evidence="1" id="KW-0436">Ligase</keyword>
<proteinExistence type="predicted"/>
<comment type="caution">
    <text evidence="6">The sequence shown here is derived from an EMBL/GenBank/DDBJ whole genome shotgun (WGS) entry which is preliminary data.</text>
</comment>
<accession>A0ABU0TCE2</accession>
<protein>
    <recommendedName>
        <fullName evidence="5">ATP-grasp domain-containing protein</fullName>
    </recommendedName>
</protein>
<dbReference type="SUPFAM" id="SSF56059">
    <property type="entry name" value="Glutathione synthetase ATP-binding domain-like"/>
    <property type="match status" value="1"/>
</dbReference>
<gene>
    <name evidence="6" type="ORF">QF035_011075</name>
</gene>
<keyword evidence="3 4" id="KW-0067">ATP-binding</keyword>
<name>A0ABU0TCE2_9ACTN</name>
<dbReference type="PROSITE" id="PS50975">
    <property type="entry name" value="ATP_GRASP"/>
    <property type="match status" value="1"/>
</dbReference>
<evidence type="ECO:0000256" key="1">
    <source>
        <dbReference type="ARBA" id="ARBA00022598"/>
    </source>
</evidence>
<dbReference type="InterPro" id="IPR011761">
    <property type="entry name" value="ATP-grasp"/>
</dbReference>
<evidence type="ECO:0000259" key="5">
    <source>
        <dbReference type="PROSITE" id="PS50975"/>
    </source>
</evidence>
<organism evidence="6 7">
    <name type="scientific">Streptomyces umbrinus</name>
    <dbReference type="NCBI Taxonomy" id="67370"/>
    <lineage>
        <taxon>Bacteria</taxon>
        <taxon>Bacillati</taxon>
        <taxon>Actinomycetota</taxon>
        <taxon>Actinomycetes</taxon>
        <taxon>Kitasatosporales</taxon>
        <taxon>Streptomycetaceae</taxon>
        <taxon>Streptomyces</taxon>
        <taxon>Streptomyces phaeochromogenes group</taxon>
    </lineage>
</organism>
<dbReference type="Proteomes" id="UP001230328">
    <property type="component" value="Unassembled WGS sequence"/>
</dbReference>
<keyword evidence="7" id="KW-1185">Reference proteome</keyword>
<feature type="domain" description="ATP-grasp" evidence="5">
    <location>
        <begin position="116"/>
        <end position="312"/>
    </location>
</feature>
<dbReference type="PANTHER" id="PTHR43585">
    <property type="entry name" value="FUMIPYRROLE BIOSYNTHESIS PROTEIN C"/>
    <property type="match status" value="1"/>
</dbReference>
<dbReference type="InterPro" id="IPR052032">
    <property type="entry name" value="ATP-dep_AA_Ligase"/>
</dbReference>
<evidence type="ECO:0000313" key="6">
    <source>
        <dbReference type="EMBL" id="MDQ1033493.1"/>
    </source>
</evidence>
<keyword evidence="2 4" id="KW-0547">Nucleotide-binding</keyword>
<dbReference type="Gene3D" id="3.30.470.20">
    <property type="entry name" value="ATP-grasp fold, B domain"/>
    <property type="match status" value="1"/>
</dbReference>
<evidence type="ECO:0000313" key="7">
    <source>
        <dbReference type="Proteomes" id="UP001230328"/>
    </source>
</evidence>
<reference evidence="6 7" key="1">
    <citation type="submission" date="2023-07" db="EMBL/GenBank/DDBJ databases">
        <title>Comparative genomics of wheat-associated soil bacteria to identify genetic determinants of phenazine resistance.</title>
        <authorList>
            <person name="Mouncey N."/>
        </authorList>
    </citation>
    <scope>NUCLEOTIDE SEQUENCE [LARGE SCALE GENOMIC DNA]</scope>
    <source>
        <strain evidence="6 7">V2I4</strain>
    </source>
</reference>
<evidence type="ECO:0000256" key="2">
    <source>
        <dbReference type="ARBA" id="ARBA00022741"/>
    </source>
</evidence>
<evidence type="ECO:0000256" key="3">
    <source>
        <dbReference type="ARBA" id="ARBA00022840"/>
    </source>
</evidence>
<sequence length="417" mass="44148">MHTSPRRPLLLVGAGIREYHAHSLLQIAAAHPVVLVDRAVPPWARPYLAGEVTVGLSDPGEVTAAVGKFLVDHSVGGLVTYEPRHARLAAHLAQHLGLPGNSPATVATCQAPARARHVLREADVPSVQVHAVDDVRAALDAARTLGFPVSLTAPAVGTDPLRADCASEVRSAYRTLRRASTAEPFAATLNIEEVGLDGPEVGVEAVVLSPDEVRTVAVTRKTLYPDRSQAAVGYSIDAHDELLQDDTLTRLVAQATTTLGLTVGVVHADVRLTARGPLVLQVSACLADDLIPLLAARARGIDLARAAAALAVGDTPDLSPTREAAAAIRYLYPGTSGRLVRLKAPDLFTLPWLDRFTWTQRTGNAVLGPPRSGREDRLAHWVVTGADAAECTSRLSRITEHVTARIAKPASSPVSTR</sequence>
<dbReference type="PANTHER" id="PTHR43585:SF2">
    <property type="entry name" value="ATP-GRASP ENZYME FSQD"/>
    <property type="match status" value="1"/>
</dbReference>
<evidence type="ECO:0000256" key="4">
    <source>
        <dbReference type="PROSITE-ProRule" id="PRU00409"/>
    </source>
</evidence>
<dbReference type="EMBL" id="JAUSZI010000002">
    <property type="protein sequence ID" value="MDQ1033493.1"/>
    <property type="molecule type" value="Genomic_DNA"/>
</dbReference>